<feature type="transmembrane region" description="Helical" evidence="2">
    <location>
        <begin position="12"/>
        <end position="43"/>
    </location>
</feature>
<comment type="caution">
    <text evidence="3">The sequence shown here is derived from an EMBL/GenBank/DDBJ whole genome shotgun (WGS) entry which is preliminary data.</text>
</comment>
<reference evidence="3 4" key="1">
    <citation type="journal article" date="2016" name="Front. Microbiol.">
        <title>Single-Cell (Meta-)Genomics of a Dimorphic Candidatus Thiomargarita nelsonii Reveals Genomic Plasticity.</title>
        <authorList>
            <person name="Flood B.E."/>
            <person name="Fliss P."/>
            <person name="Jones D.S."/>
            <person name="Dick G.J."/>
            <person name="Jain S."/>
            <person name="Kaster A.K."/>
            <person name="Winkel M."/>
            <person name="Mussmann M."/>
            <person name="Bailey J."/>
        </authorList>
    </citation>
    <scope>NUCLEOTIDE SEQUENCE [LARGE SCALE GENOMIC DNA]</scope>
    <source>
        <strain evidence="3">Hydrate Ridge</strain>
    </source>
</reference>
<feature type="transmembrane region" description="Helical" evidence="2">
    <location>
        <begin position="102"/>
        <end position="120"/>
    </location>
</feature>
<keyword evidence="1" id="KW-1003">Cell membrane</keyword>
<accession>A0A4E0QSJ4</accession>
<dbReference type="PIRSF" id="PIRSF016789">
    <property type="entry name" value="DUF454"/>
    <property type="match status" value="1"/>
</dbReference>
<name>A0A4E0QSJ4_9GAMM</name>
<evidence type="ECO:0000256" key="1">
    <source>
        <dbReference type="PIRNR" id="PIRNR016789"/>
    </source>
</evidence>
<keyword evidence="4" id="KW-1185">Reference proteome</keyword>
<protein>
    <recommendedName>
        <fullName evidence="1">Inner membrane protein</fullName>
    </recommendedName>
</protein>
<sequence>MNQILYKNILIILGWFFVLLGMIGIVLPVLPTTPFMIVALAFFAKSSPRFHQMLLNNRLFGGALKQWEDSKTVSRRSKYRALLLVFASFSISIMILHGKLGLQAMLVTIAIIFLIFIWHLKEEVM</sequence>
<evidence type="ECO:0000313" key="4">
    <source>
        <dbReference type="Proteomes" id="UP000030428"/>
    </source>
</evidence>
<keyword evidence="2" id="KW-1133">Transmembrane helix</keyword>
<keyword evidence="2" id="KW-0812">Transmembrane</keyword>
<evidence type="ECO:0000256" key="2">
    <source>
        <dbReference type="SAM" id="Phobius"/>
    </source>
</evidence>
<dbReference type="EMBL" id="JSZA02000001">
    <property type="protein sequence ID" value="TGO03749.1"/>
    <property type="molecule type" value="Genomic_DNA"/>
</dbReference>
<keyword evidence="1 2" id="KW-0472">Membrane</keyword>
<dbReference type="Pfam" id="PF04304">
    <property type="entry name" value="DUF454"/>
    <property type="match status" value="1"/>
</dbReference>
<evidence type="ECO:0000313" key="3">
    <source>
        <dbReference type="EMBL" id="TGO03749.1"/>
    </source>
</evidence>
<gene>
    <name evidence="3" type="ORF">PN36_00020</name>
</gene>
<feature type="transmembrane region" description="Helical" evidence="2">
    <location>
        <begin position="79"/>
        <end position="96"/>
    </location>
</feature>
<dbReference type="GO" id="GO:0005886">
    <property type="term" value="C:plasma membrane"/>
    <property type="evidence" value="ECO:0007669"/>
    <property type="project" value="UniProtKB-SubCell"/>
</dbReference>
<dbReference type="PANTHER" id="PTHR35813">
    <property type="entry name" value="INNER MEMBRANE PROTEIN YBAN"/>
    <property type="match status" value="1"/>
</dbReference>
<proteinExistence type="predicted"/>
<dbReference type="InterPro" id="IPR007401">
    <property type="entry name" value="DUF454"/>
</dbReference>
<dbReference type="AlphaFoldDB" id="A0A4E0QSJ4"/>
<dbReference type="Proteomes" id="UP000030428">
    <property type="component" value="Unassembled WGS sequence"/>
</dbReference>
<comment type="subcellular location">
    <subcellularLocation>
        <location evidence="1">Cell inner membrane</location>
        <topology evidence="1">Multi-pass membrane protein</topology>
    </subcellularLocation>
</comment>
<keyword evidence="1" id="KW-0997">Cell inner membrane</keyword>
<organism evidence="3 4">
    <name type="scientific">Candidatus Thiomargarita nelsonii</name>
    <dbReference type="NCBI Taxonomy" id="1003181"/>
    <lineage>
        <taxon>Bacteria</taxon>
        <taxon>Pseudomonadati</taxon>
        <taxon>Pseudomonadota</taxon>
        <taxon>Gammaproteobacteria</taxon>
        <taxon>Thiotrichales</taxon>
        <taxon>Thiotrichaceae</taxon>
        <taxon>Thiomargarita</taxon>
    </lineage>
</organism>
<dbReference type="PANTHER" id="PTHR35813:SF1">
    <property type="entry name" value="INNER MEMBRANE PROTEIN YBAN"/>
    <property type="match status" value="1"/>
</dbReference>